<reference evidence="1" key="1">
    <citation type="submission" date="2023-03" db="EMBL/GenBank/DDBJ databases">
        <title>Massive genome expansion in bonnet fungi (Mycena s.s.) driven by repeated elements and novel gene families across ecological guilds.</title>
        <authorList>
            <consortium name="Lawrence Berkeley National Laboratory"/>
            <person name="Harder C.B."/>
            <person name="Miyauchi S."/>
            <person name="Viragh M."/>
            <person name="Kuo A."/>
            <person name="Thoen E."/>
            <person name="Andreopoulos B."/>
            <person name="Lu D."/>
            <person name="Skrede I."/>
            <person name="Drula E."/>
            <person name="Henrissat B."/>
            <person name="Morin E."/>
            <person name="Kohler A."/>
            <person name="Barry K."/>
            <person name="LaButti K."/>
            <person name="Morin E."/>
            <person name="Salamov A."/>
            <person name="Lipzen A."/>
            <person name="Mereny Z."/>
            <person name="Hegedus B."/>
            <person name="Baldrian P."/>
            <person name="Stursova M."/>
            <person name="Weitz H."/>
            <person name="Taylor A."/>
            <person name="Grigoriev I.V."/>
            <person name="Nagy L.G."/>
            <person name="Martin F."/>
            <person name="Kauserud H."/>
        </authorList>
    </citation>
    <scope>NUCLEOTIDE SEQUENCE</scope>
    <source>
        <strain evidence="1">9284</strain>
    </source>
</reference>
<gene>
    <name evidence="1" type="ORF">FB45DRAFT_921405</name>
</gene>
<name>A0AAD7BQI6_9AGAR</name>
<keyword evidence="2" id="KW-1185">Reference proteome</keyword>
<proteinExistence type="predicted"/>
<dbReference type="EMBL" id="JARKIF010000011">
    <property type="protein sequence ID" value="KAJ7627466.1"/>
    <property type="molecule type" value="Genomic_DNA"/>
</dbReference>
<organism evidence="1 2">
    <name type="scientific">Roridomyces roridus</name>
    <dbReference type="NCBI Taxonomy" id="1738132"/>
    <lineage>
        <taxon>Eukaryota</taxon>
        <taxon>Fungi</taxon>
        <taxon>Dikarya</taxon>
        <taxon>Basidiomycota</taxon>
        <taxon>Agaricomycotina</taxon>
        <taxon>Agaricomycetes</taxon>
        <taxon>Agaricomycetidae</taxon>
        <taxon>Agaricales</taxon>
        <taxon>Marasmiineae</taxon>
        <taxon>Mycenaceae</taxon>
        <taxon>Roridomyces</taxon>
    </lineage>
</organism>
<evidence type="ECO:0000313" key="2">
    <source>
        <dbReference type="Proteomes" id="UP001221142"/>
    </source>
</evidence>
<dbReference type="AlphaFoldDB" id="A0AAD7BQI6"/>
<sequence>MTLRQRGGVVRRRMFSANIGEDGGRSVILFEGENAEENCREYISRHASLWHPNILQIFGVSHSYGTHAVITHDELMPYEDYLDFHQLSTIPCIYLHALWASDIYKTQQYFRPRGTGGDSIPTRWIRRSSGRLCLSLDLEPSNIREPYPACGILVGLPPRPVDWNDSTWETNTFEVLSVSDFHSLSSEVSFEFHYIQIDLGQYTDMRLGAVFLPSFPLEGHAEVAFLPDIPWEWEVWQLNGLGTVMEDGWTRFNSHETYGSSAFLPCGTDLDIKNVWMSQANHIFKQLRILSGYDAYLLIHWFELEARIQKPSAECEPSQGYLFLPPFQDFPKTSPNSFPWPECPWFWSLDSSGRHPLNGEEARSHGFPAVHMRMACGGRSWNTSVYEALRTFHVFKGFDPDSQEVAIHLGHPLFELSCERGDSESFAHVCEVKVQDELEDEDTTEPSRGIVLDQSTSAQEASHTSDVLPSVLASDVALPGRKVSNWVTSLWDWGVPEFGSLC</sequence>
<accession>A0AAD7BQI6</accession>
<comment type="caution">
    <text evidence="1">The sequence shown here is derived from an EMBL/GenBank/DDBJ whole genome shotgun (WGS) entry which is preliminary data.</text>
</comment>
<dbReference type="Proteomes" id="UP001221142">
    <property type="component" value="Unassembled WGS sequence"/>
</dbReference>
<evidence type="ECO:0000313" key="1">
    <source>
        <dbReference type="EMBL" id="KAJ7627466.1"/>
    </source>
</evidence>
<protein>
    <submittedName>
        <fullName evidence="1">Uncharacterized protein</fullName>
    </submittedName>
</protein>